<dbReference type="InterPro" id="IPR001943">
    <property type="entry name" value="UVR_dom"/>
</dbReference>
<dbReference type="SMART" id="SM01019">
    <property type="entry name" value="B3"/>
    <property type="match status" value="1"/>
</dbReference>
<evidence type="ECO:0000313" key="7">
    <source>
        <dbReference type="EMBL" id="KZM89070.1"/>
    </source>
</evidence>
<evidence type="ECO:0000256" key="5">
    <source>
        <dbReference type="ARBA" id="ARBA00023242"/>
    </source>
</evidence>
<comment type="subcellular location">
    <subcellularLocation>
        <location evidence="1">Nucleus</location>
    </subcellularLocation>
</comment>
<keyword evidence="2" id="KW-0805">Transcription regulation</keyword>
<proteinExistence type="predicted"/>
<dbReference type="EMBL" id="LNRQ01000007">
    <property type="protein sequence ID" value="KZM89070.1"/>
    <property type="molecule type" value="Genomic_DNA"/>
</dbReference>
<evidence type="ECO:0000256" key="2">
    <source>
        <dbReference type="ARBA" id="ARBA00023015"/>
    </source>
</evidence>
<dbReference type="GO" id="GO:0003677">
    <property type="term" value="F:DNA binding"/>
    <property type="evidence" value="ECO:0007669"/>
    <property type="project" value="UniProtKB-KW"/>
</dbReference>
<dbReference type="Pfam" id="PF02151">
    <property type="entry name" value="UVR"/>
    <property type="match status" value="2"/>
</dbReference>
<dbReference type="Gene3D" id="2.40.330.10">
    <property type="entry name" value="DNA-binding pseudobarrel domain"/>
    <property type="match status" value="3"/>
</dbReference>
<dbReference type="PROSITE" id="PS50151">
    <property type="entry name" value="UVR"/>
    <property type="match status" value="2"/>
</dbReference>
<evidence type="ECO:0000256" key="4">
    <source>
        <dbReference type="ARBA" id="ARBA00023163"/>
    </source>
</evidence>
<organism evidence="7">
    <name type="scientific">Daucus carota subsp. sativus</name>
    <name type="common">Carrot</name>
    <dbReference type="NCBI Taxonomy" id="79200"/>
    <lineage>
        <taxon>Eukaryota</taxon>
        <taxon>Viridiplantae</taxon>
        <taxon>Streptophyta</taxon>
        <taxon>Embryophyta</taxon>
        <taxon>Tracheophyta</taxon>
        <taxon>Spermatophyta</taxon>
        <taxon>Magnoliopsida</taxon>
        <taxon>eudicotyledons</taxon>
        <taxon>Gunneridae</taxon>
        <taxon>Pentapetalae</taxon>
        <taxon>asterids</taxon>
        <taxon>campanulids</taxon>
        <taxon>Apiales</taxon>
        <taxon>Apiaceae</taxon>
        <taxon>Apioideae</taxon>
        <taxon>Scandiceae</taxon>
        <taxon>Daucinae</taxon>
        <taxon>Daucus</taxon>
        <taxon>Daucus sect. Daucus</taxon>
    </lineage>
</organism>
<dbReference type="Gene3D" id="4.10.860.10">
    <property type="entry name" value="UVR domain"/>
    <property type="match status" value="1"/>
</dbReference>
<keyword evidence="3" id="KW-0238">DNA-binding</keyword>
<sequence length="631" mass="71943">MQSLSFKVFVDFNGGGTARLPCFPSRLGSVGADFEAGDRRLGLNYRDHGRTCRIVACSSGADSQSQSASSSSNSFLTRSQSYALLKQQMEVAAKSEDYEEAARLRDSLKSFEEEEPVLHLKRLLREAIANEKFEDAARYRDELKEIAPHCLLKCSSDATTLAQKFSHKLTHMDTLSDEMMIPRSFCSKYAHDLHEDMELKLRNGYVLPVKFDHSRGVFKGLLCFFKHFKLNGGELLVFEYFGRYNINVYILGSNLSEIKYPDFKFNMPESPPRLVEAGGDHPSIGFQFEIHVEEIHMSPECYVVYISPLFKKLCSMWDTIQSIYVYSGNGSWKLDICRRDDYYRSTIEDGWQQLRDGLALEVGDICIFECPVDSLDRFNVRVISKLKMECTGFVAHKFIKALSRKDICSDVMKLPFDFQQKYANMLPQEFGLNLRTGYRLPVHFDKITGIMMGMSTFYSDFGFKGGEVLVFEYYGQSDMNVYVLGLHSCEIDYPMITHLSQCGNPLKPKIRDGGWKFVHFINNLDQLQNEISVPPKFVENCGGNISKFLHFILSNGKSFEGRFCVKSNKLSGLIGMCKLLGLDSLNSFHVLLFTYDGHFSFNIAAFDEKYVEVIFTGTPVSSGYYWIESCE</sequence>
<name>A0A161ZRB2_DAUCS</name>
<comment type="caution">
    <text evidence="7">The sequence shown here is derived from an EMBL/GenBank/DDBJ whole genome shotgun (WGS) entry which is preliminary data.</text>
</comment>
<dbReference type="GO" id="GO:0005634">
    <property type="term" value="C:nucleus"/>
    <property type="evidence" value="ECO:0007669"/>
    <property type="project" value="UniProtKB-SubCell"/>
</dbReference>
<evidence type="ECO:0000259" key="6">
    <source>
        <dbReference type="PROSITE" id="PS50151"/>
    </source>
</evidence>
<dbReference type="InterPro" id="IPR050718">
    <property type="entry name" value="ApaG-like"/>
</dbReference>
<evidence type="ECO:0000256" key="1">
    <source>
        <dbReference type="ARBA" id="ARBA00004123"/>
    </source>
</evidence>
<feature type="domain" description="UVR" evidence="6">
    <location>
        <begin position="114"/>
        <end position="149"/>
    </location>
</feature>
<dbReference type="Gramene" id="KZM89070">
    <property type="protein sequence ID" value="KZM89070"/>
    <property type="gene ID" value="DCAR_026145"/>
</dbReference>
<keyword evidence="4" id="KW-0804">Transcription</keyword>
<feature type="domain" description="UVR" evidence="6">
    <location>
        <begin position="79"/>
        <end position="114"/>
    </location>
</feature>
<dbReference type="InterPro" id="IPR036876">
    <property type="entry name" value="UVR_dom_sf"/>
</dbReference>
<dbReference type="SUPFAM" id="SSF46600">
    <property type="entry name" value="C-terminal UvrC-binding domain of UvrB"/>
    <property type="match status" value="1"/>
</dbReference>
<dbReference type="PANTHER" id="PTHR47191:SF2">
    <property type="entry name" value="OS05G0170800 PROTEIN"/>
    <property type="match status" value="1"/>
</dbReference>
<evidence type="ECO:0000256" key="3">
    <source>
        <dbReference type="ARBA" id="ARBA00023125"/>
    </source>
</evidence>
<reference evidence="7" key="1">
    <citation type="journal article" date="2016" name="Nat. Genet.">
        <title>A high-quality carrot genome assembly provides new insights into carotenoid accumulation and asterid genome evolution.</title>
        <authorList>
            <person name="Iorizzo M."/>
            <person name="Ellison S."/>
            <person name="Senalik D."/>
            <person name="Zeng P."/>
            <person name="Satapoomin P."/>
            <person name="Huang J."/>
            <person name="Bowman M."/>
            <person name="Iovene M."/>
            <person name="Sanseverino W."/>
            <person name="Cavagnaro P."/>
            <person name="Yildiz M."/>
            <person name="Macko-Podgorni A."/>
            <person name="Moranska E."/>
            <person name="Grzebelus E."/>
            <person name="Grzebelus D."/>
            <person name="Ashrafi H."/>
            <person name="Zheng Z."/>
            <person name="Cheng S."/>
            <person name="Spooner D."/>
            <person name="Van Deynze A."/>
            <person name="Simon P."/>
        </authorList>
    </citation>
    <scope>NUCLEOTIDE SEQUENCE [LARGE SCALE GENOMIC DNA]</scope>
    <source>
        <tissue evidence="7">Leaf</tissue>
    </source>
</reference>
<gene>
    <name evidence="7" type="ORF">DCAR_026145</name>
</gene>
<dbReference type="InterPro" id="IPR015300">
    <property type="entry name" value="DNA-bd_pseudobarrel_sf"/>
</dbReference>
<dbReference type="AlphaFoldDB" id="A0A161ZRB2"/>
<accession>A0A161ZRB2</accession>
<protein>
    <recommendedName>
        <fullName evidence="6">UVR domain-containing protein</fullName>
    </recommendedName>
</protein>
<dbReference type="STRING" id="79200.A0A161ZRB2"/>
<dbReference type="PANTHER" id="PTHR47191">
    <property type="entry name" value="OS05G0170800 PROTEIN"/>
    <property type="match status" value="1"/>
</dbReference>
<keyword evidence="5" id="KW-0539">Nucleus</keyword>
<dbReference type="SUPFAM" id="SSF101936">
    <property type="entry name" value="DNA-binding pseudobarrel domain"/>
    <property type="match status" value="3"/>
</dbReference>
<dbReference type="InterPro" id="IPR003340">
    <property type="entry name" value="B3_DNA-bd"/>
</dbReference>